<name>A0A913Z540_PATMI</name>
<accession>A0A913Z540</accession>
<dbReference type="GO" id="GO:0015074">
    <property type="term" value="P:DNA integration"/>
    <property type="evidence" value="ECO:0007669"/>
    <property type="project" value="InterPro"/>
</dbReference>
<dbReference type="InterPro" id="IPR012337">
    <property type="entry name" value="RNaseH-like_sf"/>
</dbReference>
<reference evidence="3" key="1">
    <citation type="submission" date="2022-11" db="UniProtKB">
        <authorList>
            <consortium name="EnsemblMetazoa"/>
        </authorList>
    </citation>
    <scope>IDENTIFICATION</scope>
</reference>
<dbReference type="EnsemblMetazoa" id="XM_038189937.1">
    <property type="protein sequence ID" value="XP_038045865.1"/>
    <property type="gene ID" value="LOC119720296"/>
</dbReference>
<feature type="region of interest" description="Disordered" evidence="1">
    <location>
        <begin position="1"/>
        <end position="21"/>
    </location>
</feature>
<dbReference type="InterPro" id="IPR036397">
    <property type="entry name" value="RNaseH_sf"/>
</dbReference>
<dbReference type="FunFam" id="3.30.420.10:FF:000063">
    <property type="entry name" value="Retrovirus-related Pol polyprotein from transposon 297-like Protein"/>
    <property type="match status" value="1"/>
</dbReference>
<protein>
    <recommendedName>
        <fullName evidence="2">Integrase catalytic domain-containing protein</fullName>
    </recommendedName>
</protein>
<dbReference type="PANTHER" id="PTHR37984">
    <property type="entry name" value="PROTEIN CBG26694"/>
    <property type="match status" value="1"/>
</dbReference>
<dbReference type="Gene3D" id="3.30.420.10">
    <property type="entry name" value="Ribonuclease H-like superfamily/Ribonuclease H"/>
    <property type="match status" value="1"/>
</dbReference>
<dbReference type="GO" id="GO:0003676">
    <property type="term" value="F:nucleic acid binding"/>
    <property type="evidence" value="ECO:0007669"/>
    <property type="project" value="InterPro"/>
</dbReference>
<dbReference type="SUPFAM" id="SSF53098">
    <property type="entry name" value="Ribonuclease H-like"/>
    <property type="match status" value="1"/>
</dbReference>
<sequence length="398" mass="44890">MVREVNESSDDDEDNTQYDVAGVNLQEPRKQLEDLMIDYIAGQESGDWTETCQIGRNKVDFKLDSGSQADILPEDCFKNTGLALLPSKASLKSYSGHKIKALGKTIANLKQFREETAADPTLAKVKGHIMNGWPVDKHHLTSDVGPYYAVHNELVFCDGIIFLGNRVVVPRSMQKDMLKKIHESHLGIVKLKQRARAILYWPGMNLQIEDTVAKCAICQSSRKTQPAEPMIQHDIPDRPWSKLGADVFHLGVNYLLVVDYYSKFPEVQALQDHTAHSVIHELKIIFARSGTPDLLITDNASQFVCEDFRTFQNMWEFRHVTSSPRYPQSNGQAERCIQTVKTLMKKAKVSGRDPYMALLEYRNTPLDGTEGYAPAQLLNSRLLKSRLPTSSTLLQSQV</sequence>
<evidence type="ECO:0000313" key="4">
    <source>
        <dbReference type="Proteomes" id="UP000887568"/>
    </source>
</evidence>
<evidence type="ECO:0000259" key="2">
    <source>
        <dbReference type="PROSITE" id="PS50994"/>
    </source>
</evidence>
<dbReference type="PROSITE" id="PS50994">
    <property type="entry name" value="INTEGRASE"/>
    <property type="match status" value="1"/>
</dbReference>
<dbReference type="OrthoDB" id="444601at2759"/>
<dbReference type="InterPro" id="IPR050951">
    <property type="entry name" value="Retrovirus_Pol_polyprotein"/>
</dbReference>
<evidence type="ECO:0000256" key="1">
    <source>
        <dbReference type="SAM" id="MobiDB-lite"/>
    </source>
</evidence>
<dbReference type="FunFam" id="1.10.340.70:FF:000003">
    <property type="entry name" value="Protein CBG25708"/>
    <property type="match status" value="1"/>
</dbReference>
<organism evidence="3 4">
    <name type="scientific">Patiria miniata</name>
    <name type="common">Bat star</name>
    <name type="synonym">Asterina miniata</name>
    <dbReference type="NCBI Taxonomy" id="46514"/>
    <lineage>
        <taxon>Eukaryota</taxon>
        <taxon>Metazoa</taxon>
        <taxon>Echinodermata</taxon>
        <taxon>Eleutherozoa</taxon>
        <taxon>Asterozoa</taxon>
        <taxon>Asteroidea</taxon>
        <taxon>Valvatacea</taxon>
        <taxon>Valvatida</taxon>
        <taxon>Asterinidae</taxon>
        <taxon>Patiria</taxon>
    </lineage>
</organism>
<dbReference type="InterPro" id="IPR041588">
    <property type="entry name" value="Integrase_H2C2"/>
</dbReference>
<dbReference type="PANTHER" id="PTHR37984:SF7">
    <property type="entry name" value="INTEGRASE CATALYTIC DOMAIN-CONTAINING PROTEIN"/>
    <property type="match status" value="1"/>
</dbReference>
<evidence type="ECO:0000313" key="3">
    <source>
        <dbReference type="EnsemblMetazoa" id="XP_038045865.1"/>
    </source>
</evidence>
<feature type="compositionally biased region" description="Acidic residues" evidence="1">
    <location>
        <begin position="7"/>
        <end position="16"/>
    </location>
</feature>
<dbReference type="OMA" id="NCKEPLI"/>
<keyword evidence="4" id="KW-1185">Reference proteome</keyword>
<dbReference type="Proteomes" id="UP000887568">
    <property type="component" value="Unplaced"/>
</dbReference>
<dbReference type="Gene3D" id="1.10.340.70">
    <property type="match status" value="1"/>
</dbReference>
<dbReference type="Pfam" id="PF00665">
    <property type="entry name" value="rve"/>
    <property type="match status" value="1"/>
</dbReference>
<proteinExistence type="predicted"/>
<dbReference type="GeneID" id="119720296"/>
<dbReference type="InterPro" id="IPR001584">
    <property type="entry name" value="Integrase_cat-core"/>
</dbReference>
<dbReference type="AlphaFoldDB" id="A0A913Z540"/>
<feature type="domain" description="Integrase catalytic" evidence="2">
    <location>
        <begin position="222"/>
        <end position="396"/>
    </location>
</feature>
<dbReference type="RefSeq" id="XP_038045865.1">
    <property type="nucleotide sequence ID" value="XM_038189937.1"/>
</dbReference>
<dbReference type="Pfam" id="PF17921">
    <property type="entry name" value="Integrase_H2C2"/>
    <property type="match status" value="1"/>
</dbReference>